<evidence type="ECO:0000313" key="2">
    <source>
        <dbReference type="EMBL" id="GBL96474.1"/>
    </source>
</evidence>
<protein>
    <submittedName>
        <fullName evidence="2">Uncharacterized protein</fullName>
    </submittedName>
</protein>
<sequence>MEQVRCLHPVWVASSNHRSAGETCVTPTGGNIPLHRVYKPHPWPLLLILLLWSEIALPMITGIGFTMLGALLLLAAMPAITMSTHEGIFSLSNHFSGGEALLSVFQ</sequence>
<dbReference type="EMBL" id="BGPR01000121">
    <property type="protein sequence ID" value="GBL96474.1"/>
    <property type="molecule type" value="Genomic_DNA"/>
</dbReference>
<gene>
    <name evidence="2" type="ORF">AVEN_229926_1</name>
</gene>
<accession>A0A4Y2BZC5</accession>
<keyword evidence="1" id="KW-0472">Membrane</keyword>
<keyword evidence="3" id="KW-1185">Reference proteome</keyword>
<name>A0A4Y2BZC5_ARAVE</name>
<keyword evidence="1" id="KW-0812">Transmembrane</keyword>
<evidence type="ECO:0000256" key="1">
    <source>
        <dbReference type="SAM" id="Phobius"/>
    </source>
</evidence>
<feature type="transmembrane region" description="Helical" evidence="1">
    <location>
        <begin position="43"/>
        <end position="76"/>
    </location>
</feature>
<dbReference type="Proteomes" id="UP000499080">
    <property type="component" value="Unassembled WGS sequence"/>
</dbReference>
<organism evidence="2 3">
    <name type="scientific">Araneus ventricosus</name>
    <name type="common">Orbweaver spider</name>
    <name type="synonym">Epeira ventricosa</name>
    <dbReference type="NCBI Taxonomy" id="182803"/>
    <lineage>
        <taxon>Eukaryota</taxon>
        <taxon>Metazoa</taxon>
        <taxon>Ecdysozoa</taxon>
        <taxon>Arthropoda</taxon>
        <taxon>Chelicerata</taxon>
        <taxon>Arachnida</taxon>
        <taxon>Araneae</taxon>
        <taxon>Araneomorphae</taxon>
        <taxon>Entelegynae</taxon>
        <taxon>Araneoidea</taxon>
        <taxon>Araneidae</taxon>
        <taxon>Araneus</taxon>
    </lineage>
</organism>
<dbReference type="AlphaFoldDB" id="A0A4Y2BZC5"/>
<keyword evidence="1" id="KW-1133">Transmembrane helix</keyword>
<comment type="caution">
    <text evidence="2">The sequence shown here is derived from an EMBL/GenBank/DDBJ whole genome shotgun (WGS) entry which is preliminary data.</text>
</comment>
<proteinExistence type="predicted"/>
<evidence type="ECO:0000313" key="3">
    <source>
        <dbReference type="Proteomes" id="UP000499080"/>
    </source>
</evidence>
<reference evidence="2 3" key="1">
    <citation type="journal article" date="2019" name="Sci. Rep.">
        <title>Orb-weaving spider Araneus ventricosus genome elucidates the spidroin gene catalogue.</title>
        <authorList>
            <person name="Kono N."/>
            <person name="Nakamura H."/>
            <person name="Ohtoshi R."/>
            <person name="Moran D.A.P."/>
            <person name="Shinohara A."/>
            <person name="Yoshida Y."/>
            <person name="Fujiwara M."/>
            <person name="Mori M."/>
            <person name="Tomita M."/>
            <person name="Arakawa K."/>
        </authorList>
    </citation>
    <scope>NUCLEOTIDE SEQUENCE [LARGE SCALE GENOMIC DNA]</scope>
</reference>